<dbReference type="OrthoDB" id="9803913at2"/>
<evidence type="ECO:0000259" key="1">
    <source>
        <dbReference type="SMART" id="SM00479"/>
    </source>
</evidence>
<dbReference type="GO" id="GO:0008408">
    <property type="term" value="F:3'-5' exonuclease activity"/>
    <property type="evidence" value="ECO:0007669"/>
    <property type="project" value="TreeGrafter"/>
</dbReference>
<dbReference type="SMART" id="SM00479">
    <property type="entry name" value="EXOIII"/>
    <property type="match status" value="1"/>
</dbReference>
<dbReference type="CDD" id="cd06127">
    <property type="entry name" value="DEDDh"/>
    <property type="match status" value="1"/>
</dbReference>
<dbReference type="AlphaFoldDB" id="A0A3R9M760"/>
<dbReference type="GO" id="GO:0005829">
    <property type="term" value="C:cytosol"/>
    <property type="evidence" value="ECO:0007669"/>
    <property type="project" value="TreeGrafter"/>
</dbReference>
<dbReference type="Gene3D" id="3.30.420.10">
    <property type="entry name" value="Ribonuclease H-like superfamily/Ribonuclease H"/>
    <property type="match status" value="1"/>
</dbReference>
<keyword evidence="3" id="KW-1185">Reference proteome</keyword>
<keyword evidence="2" id="KW-0269">Exonuclease</keyword>
<sequence length="354" mass="39293">MSQSSYFKLRTGLSRGVDDATAKKKICVYKDEYFYRDASGRLAQVAVYEDGFVYRSPATYRRDLSKPAADWLAWREGKLKVPKGEQPPFKYAELPGHLLAVPPGALPCTVAEYEAALAKAMAAEKKKADEEAKAKAFAALLKTGKFNGSNEPDPEEVKLVVEAPHFLADFTVLDIEFQGSEMLELAAIRYQNWQAVNQLQTFVRFRGELNFHVATLTGISRHDVWNAPDELAVLTSFRKLAGDSLLVCHNLSADRRILEAARTRQGAREPLPNEWFCTLALSKQRLPKRKHGLGELCTSFGIATHGAHRALRDVEMCFGLLQHLHQLEPINGPLAAKASSKKVVVNQPSLFAAA</sequence>
<dbReference type="Proteomes" id="UP000280066">
    <property type="component" value="Unassembled WGS sequence"/>
</dbReference>
<gene>
    <name evidence="2" type="ORF">EI290_09525</name>
</gene>
<dbReference type="EMBL" id="RWIS01000005">
    <property type="protein sequence ID" value="RSK33935.1"/>
    <property type="molecule type" value="Genomic_DNA"/>
</dbReference>
<dbReference type="SUPFAM" id="SSF53098">
    <property type="entry name" value="Ribonuclease H-like"/>
    <property type="match status" value="1"/>
</dbReference>
<feature type="domain" description="Exonuclease" evidence="1">
    <location>
        <begin position="169"/>
        <end position="330"/>
    </location>
</feature>
<reference evidence="2 3" key="1">
    <citation type="submission" date="2018-12" db="EMBL/GenBank/DDBJ databases">
        <authorList>
            <person name="Feng G."/>
            <person name="Zhu H."/>
        </authorList>
    </citation>
    <scope>NUCLEOTIDE SEQUENCE [LARGE SCALE GENOMIC DNA]</scope>
    <source>
        <strain evidence="2 3">9PBR-2</strain>
    </source>
</reference>
<dbReference type="Pfam" id="PF00929">
    <property type="entry name" value="RNase_T"/>
    <property type="match status" value="1"/>
</dbReference>
<keyword evidence="2" id="KW-0540">Nuclease</keyword>
<dbReference type="InterPro" id="IPR012337">
    <property type="entry name" value="RNaseH-like_sf"/>
</dbReference>
<dbReference type="InterPro" id="IPR036397">
    <property type="entry name" value="RNaseH_sf"/>
</dbReference>
<keyword evidence="2" id="KW-0378">Hydrolase</keyword>
<proteinExistence type="predicted"/>
<dbReference type="RefSeq" id="WP_125429077.1">
    <property type="nucleotide sequence ID" value="NZ_RWIS01000005.1"/>
</dbReference>
<dbReference type="InterPro" id="IPR013520">
    <property type="entry name" value="Ribonucl_H"/>
</dbReference>
<dbReference type="PANTHER" id="PTHR30231">
    <property type="entry name" value="DNA POLYMERASE III SUBUNIT EPSILON"/>
    <property type="match status" value="1"/>
</dbReference>
<dbReference type="GO" id="GO:0003676">
    <property type="term" value="F:nucleic acid binding"/>
    <property type="evidence" value="ECO:0007669"/>
    <property type="project" value="InterPro"/>
</dbReference>
<protein>
    <submittedName>
        <fullName evidence="2">3'-5' exonuclease</fullName>
    </submittedName>
</protein>
<evidence type="ECO:0000313" key="3">
    <source>
        <dbReference type="Proteomes" id="UP000280066"/>
    </source>
</evidence>
<name>A0A3R9M760_9BACT</name>
<accession>A0A3R9M760</accession>
<evidence type="ECO:0000313" key="2">
    <source>
        <dbReference type="EMBL" id="RSK33935.1"/>
    </source>
</evidence>
<organism evidence="2 3">
    <name type="scientific">Hymenobacter metallilatus</name>
    <dbReference type="NCBI Taxonomy" id="2493666"/>
    <lineage>
        <taxon>Bacteria</taxon>
        <taxon>Pseudomonadati</taxon>
        <taxon>Bacteroidota</taxon>
        <taxon>Cytophagia</taxon>
        <taxon>Cytophagales</taxon>
        <taxon>Hymenobacteraceae</taxon>
        <taxon>Hymenobacter</taxon>
    </lineage>
</organism>
<comment type="caution">
    <text evidence="2">The sequence shown here is derived from an EMBL/GenBank/DDBJ whole genome shotgun (WGS) entry which is preliminary data.</text>
</comment>
<dbReference type="GO" id="GO:0045004">
    <property type="term" value="P:DNA replication proofreading"/>
    <property type="evidence" value="ECO:0007669"/>
    <property type="project" value="TreeGrafter"/>
</dbReference>
<dbReference type="PANTHER" id="PTHR30231:SF41">
    <property type="entry name" value="DNA POLYMERASE III SUBUNIT EPSILON"/>
    <property type="match status" value="1"/>
</dbReference>